<sequence length="123" mass="13592">MALSVETDGQQPANEDQGECRQRQRTAARTKEIKTRRTGQDAAAAGRHGLRRAGGRRVDPPEDRPPGRQKIASLERPRRRDDQDARAARTTDEGRDDIKVLMDGQEPPPRIAGLNPPAVGMHV</sequence>
<organism evidence="2 3">
    <name type="scientific">Phytophthora rubi</name>
    <dbReference type="NCBI Taxonomy" id="129364"/>
    <lineage>
        <taxon>Eukaryota</taxon>
        <taxon>Sar</taxon>
        <taxon>Stramenopiles</taxon>
        <taxon>Oomycota</taxon>
        <taxon>Peronosporomycetes</taxon>
        <taxon>Peronosporales</taxon>
        <taxon>Peronosporaceae</taxon>
        <taxon>Phytophthora</taxon>
    </lineage>
</organism>
<feature type="region of interest" description="Disordered" evidence="1">
    <location>
        <begin position="1"/>
        <end position="123"/>
    </location>
</feature>
<gene>
    <name evidence="2" type="ORF">PR001_g16828</name>
</gene>
<dbReference type="EMBL" id="QXFV01001354">
    <property type="protein sequence ID" value="KAE9007974.1"/>
    <property type="molecule type" value="Genomic_DNA"/>
</dbReference>
<accession>A0A6A3KWU3</accession>
<dbReference type="Proteomes" id="UP000429607">
    <property type="component" value="Unassembled WGS sequence"/>
</dbReference>
<evidence type="ECO:0000313" key="3">
    <source>
        <dbReference type="Proteomes" id="UP000429607"/>
    </source>
</evidence>
<evidence type="ECO:0000313" key="2">
    <source>
        <dbReference type="EMBL" id="KAE9007974.1"/>
    </source>
</evidence>
<comment type="caution">
    <text evidence="2">The sequence shown here is derived from an EMBL/GenBank/DDBJ whole genome shotgun (WGS) entry which is preliminary data.</text>
</comment>
<proteinExistence type="predicted"/>
<feature type="compositionally biased region" description="Basic and acidic residues" evidence="1">
    <location>
        <begin position="56"/>
        <end position="66"/>
    </location>
</feature>
<name>A0A6A3KWU3_9STRA</name>
<reference evidence="2 3" key="1">
    <citation type="submission" date="2018-09" db="EMBL/GenBank/DDBJ databases">
        <title>Genomic investigation of the strawberry pathogen Phytophthora fragariae indicates pathogenicity is determined by transcriptional variation in three key races.</title>
        <authorList>
            <person name="Adams T.M."/>
            <person name="Armitage A.D."/>
            <person name="Sobczyk M.K."/>
            <person name="Bates H.J."/>
            <person name="Dunwell J.M."/>
            <person name="Nellist C.F."/>
            <person name="Harrison R.J."/>
        </authorList>
    </citation>
    <scope>NUCLEOTIDE SEQUENCE [LARGE SCALE GENOMIC DNA]</scope>
    <source>
        <strain evidence="2 3">SCRP249</strain>
    </source>
</reference>
<feature type="compositionally biased region" description="Basic and acidic residues" evidence="1">
    <location>
        <begin position="73"/>
        <end position="100"/>
    </location>
</feature>
<feature type="compositionally biased region" description="Basic and acidic residues" evidence="1">
    <location>
        <begin position="29"/>
        <end position="39"/>
    </location>
</feature>
<evidence type="ECO:0000256" key="1">
    <source>
        <dbReference type="SAM" id="MobiDB-lite"/>
    </source>
</evidence>
<protein>
    <submittedName>
        <fullName evidence="2">Uncharacterized protein</fullName>
    </submittedName>
</protein>
<dbReference type="AlphaFoldDB" id="A0A6A3KWU3"/>